<dbReference type="GO" id="GO:0008270">
    <property type="term" value="F:zinc ion binding"/>
    <property type="evidence" value="ECO:0007669"/>
    <property type="project" value="UniProtKB-KW"/>
</dbReference>
<dbReference type="Proteomes" id="UP000215902">
    <property type="component" value="Unassembled WGS sequence"/>
</dbReference>
<feature type="compositionally biased region" description="Polar residues" evidence="4">
    <location>
        <begin position="140"/>
        <end position="150"/>
    </location>
</feature>
<organism evidence="5 6">
    <name type="scientific">Macrostomum lignano</name>
    <dbReference type="NCBI Taxonomy" id="282301"/>
    <lineage>
        <taxon>Eukaryota</taxon>
        <taxon>Metazoa</taxon>
        <taxon>Spiralia</taxon>
        <taxon>Lophotrochozoa</taxon>
        <taxon>Platyhelminthes</taxon>
        <taxon>Rhabditophora</taxon>
        <taxon>Macrostomorpha</taxon>
        <taxon>Macrostomida</taxon>
        <taxon>Macrostomidae</taxon>
        <taxon>Macrostomum</taxon>
    </lineage>
</organism>
<feature type="region of interest" description="Disordered" evidence="4">
    <location>
        <begin position="72"/>
        <end position="91"/>
    </location>
</feature>
<dbReference type="AlphaFoldDB" id="A0A267G1V8"/>
<evidence type="ECO:0000256" key="4">
    <source>
        <dbReference type="SAM" id="MobiDB-lite"/>
    </source>
</evidence>
<feature type="region of interest" description="Disordered" evidence="4">
    <location>
        <begin position="230"/>
        <end position="269"/>
    </location>
</feature>
<dbReference type="Pfam" id="PF01436">
    <property type="entry name" value="NHL"/>
    <property type="match status" value="3"/>
</dbReference>
<dbReference type="Pfam" id="PF00630">
    <property type="entry name" value="Filamin"/>
    <property type="match status" value="1"/>
</dbReference>
<dbReference type="Pfam" id="PF17170">
    <property type="entry name" value="DUF5128"/>
    <property type="match status" value="1"/>
</dbReference>
<dbReference type="GO" id="GO:0000209">
    <property type="term" value="P:protein polyubiquitination"/>
    <property type="evidence" value="ECO:0007669"/>
    <property type="project" value="TreeGrafter"/>
</dbReference>
<dbReference type="SUPFAM" id="SSF101898">
    <property type="entry name" value="NHL repeat"/>
    <property type="match status" value="1"/>
</dbReference>
<gene>
    <name evidence="5" type="ORF">BOX15_Mlig021022g2</name>
</gene>
<evidence type="ECO:0000256" key="3">
    <source>
        <dbReference type="PROSITE-ProRule" id="PRU00504"/>
    </source>
</evidence>
<dbReference type="PANTHER" id="PTHR24104">
    <property type="entry name" value="E3 UBIQUITIN-PROTEIN LIGASE NHLRC1-RELATED"/>
    <property type="match status" value="1"/>
</dbReference>
<evidence type="ECO:0000313" key="5">
    <source>
        <dbReference type="EMBL" id="PAA79259.1"/>
    </source>
</evidence>
<evidence type="ECO:0000256" key="2">
    <source>
        <dbReference type="PROSITE-ProRule" id="PRU00087"/>
    </source>
</evidence>
<dbReference type="OrthoDB" id="342730at2759"/>
<proteinExistence type="predicted"/>
<name>A0A267G1V8_9PLAT</name>
<reference evidence="5 6" key="1">
    <citation type="submission" date="2017-06" db="EMBL/GenBank/DDBJ databases">
        <title>A platform for efficient transgenesis in Macrostomum lignano, a flatworm model organism for stem cell research.</title>
        <authorList>
            <person name="Berezikov E."/>
        </authorList>
    </citation>
    <scope>NUCLEOTIDE SEQUENCE [LARGE SCALE GENOMIC DNA]</scope>
    <source>
        <strain evidence="5">DV1</strain>
        <tissue evidence="5">Whole organism</tissue>
    </source>
</reference>
<keyword evidence="1" id="KW-0677">Repeat</keyword>
<dbReference type="InterPro" id="IPR014756">
    <property type="entry name" value="Ig_E-set"/>
</dbReference>
<feature type="region of interest" description="Disordered" evidence="4">
    <location>
        <begin position="137"/>
        <end position="156"/>
    </location>
</feature>
<dbReference type="PANTHER" id="PTHR24104:SF48">
    <property type="entry name" value="PROTEIN WECH"/>
    <property type="match status" value="1"/>
</dbReference>
<dbReference type="GO" id="GO:0043161">
    <property type="term" value="P:proteasome-mediated ubiquitin-dependent protein catabolic process"/>
    <property type="evidence" value="ECO:0007669"/>
    <property type="project" value="TreeGrafter"/>
</dbReference>
<evidence type="ECO:0000256" key="1">
    <source>
        <dbReference type="ARBA" id="ARBA00022737"/>
    </source>
</evidence>
<feature type="repeat" description="Filamin" evidence="2">
    <location>
        <begin position="447"/>
        <end position="481"/>
    </location>
</feature>
<feature type="repeat" description="NHL" evidence="3">
    <location>
        <begin position="736"/>
        <end position="773"/>
    </location>
</feature>
<evidence type="ECO:0008006" key="7">
    <source>
        <dbReference type="Google" id="ProtNLM"/>
    </source>
</evidence>
<feature type="compositionally biased region" description="Low complexity" evidence="4">
    <location>
        <begin position="239"/>
        <end position="249"/>
    </location>
</feature>
<dbReference type="CDD" id="cd14954">
    <property type="entry name" value="NHL_TRIM71_like"/>
    <property type="match status" value="1"/>
</dbReference>
<dbReference type="Gene3D" id="2.60.40.10">
    <property type="entry name" value="Immunoglobulins"/>
    <property type="match status" value="1"/>
</dbReference>
<sequence>MSDINNSHGVGEDLYSGGAFGIVSSGGGSAATAQLFPLVDDGRGGGEDFLTQQQQQQLFLDTRLSGLSLGSEKSFAQQQPQMSSSSSSAQPSAQAIGSSRFLSLGLQLHDNYSSASPAGVSNGTDFLLPPAASPFWSDAASPTRQPLTNGTVGGLRSPSSVAGFGGGGGYSSCCHCRASCSTQSVCPSCRERVCPDCVGSGRHSSLCSGPVAATSSRLVPLAAAAAAAAAPSPTPPSAAGPGSPSAGASKRPLLPPWSRQVGGAGQPAVSGAIERLEQKENSVAAQYDEVAQRVRAHFRQLRDLVAERESQLASALLQVKTLKLATLQEQRAALMEAGAGADLTYLLQPWEDERLFSVQPPLDLARLVRTSCAVYSSACAQFCRLALANGDKAFVGKPFAFRLLVFDHLRQPCTVSANEIDLHLRLDCADAAALNPYGQVQPLSFPGQYQVTLVPERPGRITVNLRLRGRHVPGSPFVLPALEARDYAQLGSDVRVIGRQGDGDLEFNRPWGICADNADNLVIADRSNNQIKIVHSSGSFLRKFGQRGEGPGEFNRPAGVCLGSDKRIYVADKDNHRVQVFTWTGQFIRVFGKQGKGPGEFNYPWDLAVGKAGRLAVADSRNHRIQLFSEDGDYVTEFSIARSPGFAGIKSFDCPRGIVFTSSGQLLCTDFNLHRFLVIESDFSQVRFMGVEGQGPGQFCRPQGIAVDLEGNIIICEARNHRLQILNSRGAFVRAFGSNGSKIGQLNRPACVCVLSTGQLAVVDSENHRVLLL</sequence>
<keyword evidence="6" id="KW-1185">Reference proteome</keyword>
<dbReference type="PROSITE" id="PS50194">
    <property type="entry name" value="FILAMIN_REPEAT"/>
    <property type="match status" value="1"/>
</dbReference>
<dbReference type="InterPro" id="IPR017868">
    <property type="entry name" value="Filamin/ABP280_repeat-like"/>
</dbReference>
<dbReference type="Gene3D" id="2.120.10.30">
    <property type="entry name" value="TolB, C-terminal domain"/>
    <property type="match status" value="2"/>
</dbReference>
<dbReference type="EMBL" id="NIVC01000645">
    <property type="protein sequence ID" value="PAA79259.1"/>
    <property type="molecule type" value="Genomic_DNA"/>
</dbReference>
<dbReference type="SUPFAM" id="SSF81296">
    <property type="entry name" value="E set domains"/>
    <property type="match status" value="1"/>
</dbReference>
<feature type="repeat" description="NHL" evidence="3">
    <location>
        <begin position="588"/>
        <end position="631"/>
    </location>
</feature>
<dbReference type="InterPro" id="IPR011042">
    <property type="entry name" value="6-blade_b-propeller_TolB-like"/>
</dbReference>
<feature type="repeat" description="NHL" evidence="3">
    <location>
        <begin position="494"/>
        <end position="537"/>
    </location>
</feature>
<feature type="repeat" description="NHL" evidence="3">
    <location>
        <begin position="541"/>
        <end position="584"/>
    </location>
</feature>
<comment type="caution">
    <text evidence="5">The sequence shown here is derived from an EMBL/GenBank/DDBJ whole genome shotgun (WGS) entry which is preliminary data.</text>
</comment>
<dbReference type="PROSITE" id="PS51125">
    <property type="entry name" value="NHL"/>
    <property type="match status" value="5"/>
</dbReference>
<evidence type="ECO:0000313" key="6">
    <source>
        <dbReference type="Proteomes" id="UP000215902"/>
    </source>
</evidence>
<dbReference type="InterPro" id="IPR013783">
    <property type="entry name" value="Ig-like_fold"/>
</dbReference>
<dbReference type="InterPro" id="IPR050952">
    <property type="entry name" value="TRIM-NHL_E3_ligases"/>
</dbReference>
<dbReference type="GO" id="GO:0061630">
    <property type="term" value="F:ubiquitin protein ligase activity"/>
    <property type="evidence" value="ECO:0007669"/>
    <property type="project" value="TreeGrafter"/>
</dbReference>
<dbReference type="InterPro" id="IPR001258">
    <property type="entry name" value="NHL_repeat"/>
</dbReference>
<accession>A0A267G1V8</accession>
<dbReference type="STRING" id="282301.A0A267G1V8"/>
<feature type="compositionally biased region" description="Low complexity" evidence="4">
    <location>
        <begin position="74"/>
        <end position="91"/>
    </location>
</feature>
<protein>
    <recommendedName>
        <fullName evidence="7">B box-type domain-containing protein</fullName>
    </recommendedName>
</protein>
<feature type="repeat" description="NHL" evidence="3">
    <location>
        <begin position="686"/>
        <end position="729"/>
    </location>
</feature>